<dbReference type="GeneID" id="117233985"/>
<dbReference type="AlphaFoldDB" id="A0A6J3KF95"/>
<dbReference type="Proteomes" id="UP000504631">
    <property type="component" value="Unplaced"/>
</dbReference>
<reference evidence="2" key="1">
    <citation type="submission" date="2025-08" db="UniProtKB">
        <authorList>
            <consortium name="RefSeq"/>
        </authorList>
    </citation>
    <scope>IDENTIFICATION</scope>
    <source>
        <tissue evidence="2">Muscle</tissue>
    </source>
</reference>
<proteinExistence type="predicted"/>
<accession>A0A6J3KF95</accession>
<dbReference type="KEGG" id="bvk:117233985"/>
<organism evidence="1 2">
    <name type="scientific">Bombus vosnesenskii</name>
    <dbReference type="NCBI Taxonomy" id="207650"/>
    <lineage>
        <taxon>Eukaryota</taxon>
        <taxon>Metazoa</taxon>
        <taxon>Ecdysozoa</taxon>
        <taxon>Arthropoda</taxon>
        <taxon>Hexapoda</taxon>
        <taxon>Insecta</taxon>
        <taxon>Pterygota</taxon>
        <taxon>Neoptera</taxon>
        <taxon>Endopterygota</taxon>
        <taxon>Hymenoptera</taxon>
        <taxon>Apocrita</taxon>
        <taxon>Aculeata</taxon>
        <taxon>Apoidea</taxon>
        <taxon>Anthophila</taxon>
        <taxon>Apidae</taxon>
        <taxon>Bombus</taxon>
        <taxon>Pyrobombus</taxon>
    </lineage>
</organism>
<name>A0A6J3KF95_9HYME</name>
<dbReference type="RefSeq" id="XP_033350644.1">
    <property type="nucleotide sequence ID" value="XM_033494753.1"/>
</dbReference>
<protein>
    <submittedName>
        <fullName evidence="2">Uncharacterized protein LOC117233985 isoform X1</fullName>
    </submittedName>
</protein>
<gene>
    <name evidence="2" type="primary">LOC117233985</name>
</gene>
<keyword evidence="1" id="KW-1185">Reference proteome</keyword>
<sequence>MDEVHDLEDWRISLSSRNNVIYNGTPYVPMLVENILIHISFEDYETNGIKTIQTVGKLIPKTETFATLLSVTPGNNSAFSVSLKILKVGDIYIKDSNDIYCPIWKKCSIFKIYGTLKKEGLENVLEASHLVPVQDVVGTWNLMASLSIIARSEYRHYYRTKGQSNMLQLQWDKMKKENKRVTKKDINI</sequence>
<evidence type="ECO:0000313" key="1">
    <source>
        <dbReference type="Proteomes" id="UP000504631"/>
    </source>
</evidence>
<evidence type="ECO:0000313" key="2">
    <source>
        <dbReference type="RefSeq" id="XP_033350644.1"/>
    </source>
</evidence>